<dbReference type="Proteomes" id="UP000015502">
    <property type="component" value="Chromosome"/>
</dbReference>
<accession>H3ZQ02</accession>
<organism evidence="2 3">
    <name type="scientific">Thermococcus litoralis (strain ATCC 51850 / DSM 5473 / JCM 8560 / NS-C)</name>
    <dbReference type="NCBI Taxonomy" id="523849"/>
    <lineage>
        <taxon>Archaea</taxon>
        <taxon>Methanobacteriati</taxon>
        <taxon>Methanobacteriota</taxon>
        <taxon>Thermococci</taxon>
        <taxon>Thermococcales</taxon>
        <taxon>Thermococcaceae</taxon>
        <taxon>Thermococcus</taxon>
    </lineage>
</organism>
<keyword evidence="3" id="KW-1185">Reference proteome</keyword>
<sequence>MNNEQIESIITLAFLFAFGVLLIIMAYKVPNPFSPFMSNLGLFIVGIILLGVALAILIKVFEESW</sequence>
<keyword evidence="1" id="KW-0812">Transmembrane</keyword>
<evidence type="ECO:0000256" key="1">
    <source>
        <dbReference type="SAM" id="Phobius"/>
    </source>
</evidence>
<keyword evidence="1" id="KW-0472">Membrane</keyword>
<dbReference type="GeneID" id="16548913"/>
<dbReference type="EMBL" id="CP006670">
    <property type="protein sequence ID" value="EHR77965.1"/>
    <property type="molecule type" value="Genomic_DNA"/>
</dbReference>
<keyword evidence="1" id="KW-1133">Transmembrane helix</keyword>
<dbReference type="STRING" id="523849.OCC_02902"/>
<reference evidence="2 3" key="1">
    <citation type="journal article" date="2012" name="J. Bacteriol.">
        <title>Genome sequence of the model hyperthermophilic archaeon Thermococcus litoralis NS-C.</title>
        <authorList>
            <person name="Gardner A.F."/>
            <person name="Kumar S."/>
            <person name="Perler F.B."/>
        </authorList>
    </citation>
    <scope>NUCLEOTIDE SEQUENCE [LARGE SCALE GENOMIC DNA]</scope>
    <source>
        <strain evidence="3">ATCC 51850 / DSM 5473 / JCM 8560 / NS-C</strain>
    </source>
</reference>
<evidence type="ECO:0000313" key="2">
    <source>
        <dbReference type="EMBL" id="EHR77965.1"/>
    </source>
</evidence>
<gene>
    <name evidence="2" type="ORF">OCC_02902</name>
</gene>
<dbReference type="PaxDb" id="523849-OCC_02902"/>
<feature type="transmembrane region" description="Helical" evidence="1">
    <location>
        <begin position="39"/>
        <end position="61"/>
    </location>
</feature>
<proteinExistence type="predicted"/>
<dbReference type="KEGG" id="tlt:OCC_02902"/>
<dbReference type="AlphaFoldDB" id="H3ZQ02"/>
<evidence type="ECO:0000313" key="3">
    <source>
        <dbReference type="Proteomes" id="UP000015502"/>
    </source>
</evidence>
<protein>
    <submittedName>
        <fullName evidence="2">Uncharacterized protein</fullName>
    </submittedName>
</protein>
<name>H3ZQ02_THELN</name>
<feature type="transmembrane region" description="Helical" evidence="1">
    <location>
        <begin position="6"/>
        <end position="27"/>
    </location>
</feature>
<dbReference type="HOGENOM" id="CLU_2839557_0_0_2"/>
<dbReference type="RefSeq" id="WP_004069335.1">
    <property type="nucleotide sequence ID" value="NC_022084.1"/>
</dbReference>